<dbReference type="RefSeq" id="WP_274153207.1">
    <property type="nucleotide sequence ID" value="NZ_CP117812.1"/>
</dbReference>
<dbReference type="Gene3D" id="3.30.420.10">
    <property type="entry name" value="Ribonuclease H-like superfamily/Ribonuclease H"/>
    <property type="match status" value="1"/>
</dbReference>
<dbReference type="EMBL" id="CP117812">
    <property type="protein sequence ID" value="WDE98333.1"/>
    <property type="molecule type" value="Genomic_DNA"/>
</dbReference>
<evidence type="ECO:0000313" key="2">
    <source>
        <dbReference type="EMBL" id="WDE98333.1"/>
    </source>
</evidence>
<dbReference type="InterPro" id="IPR013520">
    <property type="entry name" value="Ribonucl_H"/>
</dbReference>
<reference evidence="2 3" key="1">
    <citation type="submission" date="2023-02" db="EMBL/GenBank/DDBJ databases">
        <title>Genome sequence of Lentisphaera profundi SAORIC-696.</title>
        <authorList>
            <person name="Kim e."/>
            <person name="Cho J.-C."/>
            <person name="Choi A."/>
            <person name="Kang I."/>
        </authorList>
    </citation>
    <scope>NUCLEOTIDE SEQUENCE [LARGE SCALE GENOMIC DNA]</scope>
    <source>
        <strain evidence="2 3">SAORIC-696</strain>
    </source>
</reference>
<feature type="domain" description="Exonuclease" evidence="1">
    <location>
        <begin position="3"/>
        <end position="165"/>
    </location>
</feature>
<evidence type="ECO:0000313" key="3">
    <source>
        <dbReference type="Proteomes" id="UP001214250"/>
    </source>
</evidence>
<gene>
    <name evidence="2" type="ORF">PQO03_21205</name>
</gene>
<sequence length="177" mass="19913">MLEFTAIDFETVPSEHGPIAAEIGLVVFNEKGQILHYFEASAPVNKLYANSANCRDSIISTWPEIKNHLQGKIILGHNIGYDYAILKKCFPALEIDRTVDSLYISRQVYKKIFSDYSLTSLLDCLDLTAQLDSLQVNDHFTPHRALYDAMGCALLILELLTKPLGRDLIIPPQQSLF</sequence>
<dbReference type="InterPro" id="IPR012337">
    <property type="entry name" value="RNaseH-like_sf"/>
</dbReference>
<proteinExistence type="predicted"/>
<name>A0ABY7VYH9_9BACT</name>
<organism evidence="2 3">
    <name type="scientific">Lentisphaera profundi</name>
    <dbReference type="NCBI Taxonomy" id="1658616"/>
    <lineage>
        <taxon>Bacteria</taxon>
        <taxon>Pseudomonadati</taxon>
        <taxon>Lentisphaerota</taxon>
        <taxon>Lentisphaeria</taxon>
        <taxon>Lentisphaerales</taxon>
        <taxon>Lentisphaeraceae</taxon>
        <taxon>Lentisphaera</taxon>
    </lineage>
</organism>
<dbReference type="SMART" id="SM00479">
    <property type="entry name" value="EXOIII"/>
    <property type="match status" value="1"/>
</dbReference>
<protein>
    <recommendedName>
        <fullName evidence="1">Exonuclease domain-containing protein</fullName>
    </recommendedName>
</protein>
<dbReference type="InterPro" id="IPR036397">
    <property type="entry name" value="RNaseH_sf"/>
</dbReference>
<keyword evidence="3" id="KW-1185">Reference proteome</keyword>
<dbReference type="SUPFAM" id="SSF53098">
    <property type="entry name" value="Ribonuclease H-like"/>
    <property type="match status" value="1"/>
</dbReference>
<evidence type="ECO:0000259" key="1">
    <source>
        <dbReference type="SMART" id="SM00479"/>
    </source>
</evidence>
<dbReference type="Proteomes" id="UP001214250">
    <property type="component" value="Chromosome 2"/>
</dbReference>
<accession>A0ABY7VYH9</accession>